<dbReference type="PROSITE" id="PS51257">
    <property type="entry name" value="PROKAR_LIPOPROTEIN"/>
    <property type="match status" value="1"/>
</dbReference>
<organism evidence="5 6">
    <name type="scientific">Pseudoteredinibacter isoporae</name>
    <dbReference type="NCBI Taxonomy" id="570281"/>
    <lineage>
        <taxon>Bacteria</taxon>
        <taxon>Pseudomonadati</taxon>
        <taxon>Pseudomonadota</taxon>
        <taxon>Gammaproteobacteria</taxon>
        <taxon>Cellvibrionales</taxon>
        <taxon>Cellvibrionaceae</taxon>
        <taxon>Pseudoteredinibacter</taxon>
    </lineage>
</organism>
<dbReference type="InParanoid" id="A0A7X0JQN5"/>
<gene>
    <name evidence="5" type="ORF">HNR48_000738</name>
</gene>
<dbReference type="RefSeq" id="WP_166851220.1">
    <property type="nucleotide sequence ID" value="NZ_JAAONY010000001.1"/>
</dbReference>
<proteinExistence type="predicted"/>
<dbReference type="AlphaFoldDB" id="A0A7X0JQN5"/>
<accession>A0A7X0JQN5</accession>
<feature type="domain" description="Imelysin-like" evidence="4">
    <location>
        <begin position="75"/>
        <end position="237"/>
    </location>
</feature>
<reference evidence="5 6" key="1">
    <citation type="submission" date="2020-08" db="EMBL/GenBank/DDBJ databases">
        <title>Genomic Encyclopedia of Type Strains, Phase IV (KMG-IV): sequencing the most valuable type-strain genomes for metagenomic binning, comparative biology and taxonomic classification.</title>
        <authorList>
            <person name="Goeker M."/>
        </authorList>
    </citation>
    <scope>NUCLEOTIDE SEQUENCE [LARGE SCALE GENOMIC DNA]</scope>
    <source>
        <strain evidence="5 6">DSM 22368</strain>
    </source>
</reference>
<sequence length="367" mass="41280">MKKVLWPSVFVVLFLAALSACDSKTREEAKPEAVAQQVSVKAPVLTRDEEMRLKKRVAEYWGEVKLAAKQNRQNLSTLQEVIAEFLREPNVVNLDEAKSMWLESYVHYQALTVPSRFTKAAPNVFAESSNIWLALDPYPIAVGFVDEFGPYKNIGIVHDYTVEMSEAAIRSQHAITDESEAVLGYLPMAFLLWGDGKTSEERVADFAASSEEKPIMRRRKLLELNSVAIAKDAAVLQSWLDDTGPLDVLFYRLPVIAQVELIKQANAAMIEDNILLPLNDSDREDWRPYQVWPAVFASQLKQLQKELDFLNAAGIKVIEPSESLSSFGAEKESEKKTLYKALTSEQRAQFGSDLQEILNAIRAKAQQ</sequence>
<evidence type="ECO:0000256" key="3">
    <source>
        <dbReference type="SAM" id="SignalP"/>
    </source>
</evidence>
<feature type="chain" id="PRO_5031523715" description="Imelysin-like domain-containing protein" evidence="3">
    <location>
        <begin position="21"/>
        <end position="367"/>
    </location>
</feature>
<comment type="caution">
    <text evidence="5">The sequence shown here is derived from an EMBL/GenBank/DDBJ whole genome shotgun (WGS) entry which is preliminary data.</text>
</comment>
<evidence type="ECO:0000259" key="4">
    <source>
        <dbReference type="Pfam" id="PF09375"/>
    </source>
</evidence>
<feature type="signal peptide" evidence="3">
    <location>
        <begin position="1"/>
        <end position="20"/>
    </location>
</feature>
<dbReference type="GO" id="GO:0030313">
    <property type="term" value="C:cell envelope"/>
    <property type="evidence" value="ECO:0007669"/>
    <property type="project" value="UniProtKB-SubCell"/>
</dbReference>
<evidence type="ECO:0000313" key="5">
    <source>
        <dbReference type="EMBL" id="MBB6520460.1"/>
    </source>
</evidence>
<dbReference type="EMBL" id="JACHHT010000001">
    <property type="protein sequence ID" value="MBB6520460.1"/>
    <property type="molecule type" value="Genomic_DNA"/>
</dbReference>
<keyword evidence="6" id="KW-1185">Reference proteome</keyword>
<dbReference type="Pfam" id="PF09375">
    <property type="entry name" value="Peptidase_M75"/>
    <property type="match status" value="1"/>
</dbReference>
<keyword evidence="2 3" id="KW-0732">Signal</keyword>
<name>A0A7X0JQN5_9GAMM</name>
<dbReference type="InterPro" id="IPR038352">
    <property type="entry name" value="Imelysin_sf"/>
</dbReference>
<dbReference type="Proteomes" id="UP000528457">
    <property type="component" value="Unassembled WGS sequence"/>
</dbReference>
<protein>
    <recommendedName>
        <fullName evidence="4">Imelysin-like domain-containing protein</fullName>
    </recommendedName>
</protein>
<evidence type="ECO:0000256" key="1">
    <source>
        <dbReference type="ARBA" id="ARBA00004196"/>
    </source>
</evidence>
<comment type="subcellular location">
    <subcellularLocation>
        <location evidence="1">Cell envelope</location>
    </subcellularLocation>
</comment>
<evidence type="ECO:0000313" key="6">
    <source>
        <dbReference type="Proteomes" id="UP000528457"/>
    </source>
</evidence>
<evidence type="ECO:0000256" key="2">
    <source>
        <dbReference type="ARBA" id="ARBA00022729"/>
    </source>
</evidence>
<dbReference type="Gene3D" id="1.20.1420.20">
    <property type="entry name" value="M75 peptidase, HXXE motif"/>
    <property type="match status" value="1"/>
</dbReference>
<dbReference type="InterPro" id="IPR018976">
    <property type="entry name" value="Imelysin-like"/>
</dbReference>